<keyword evidence="10 15" id="KW-0106">Calcium</keyword>
<evidence type="ECO:0000256" key="14">
    <source>
        <dbReference type="ARBA" id="ARBA00023237"/>
    </source>
</evidence>
<dbReference type="PANTHER" id="PTHR40457:SF1">
    <property type="entry name" value="PHOSPHOLIPASE A1"/>
    <property type="match status" value="1"/>
</dbReference>
<dbReference type="PRINTS" id="PR01486">
    <property type="entry name" value="PHPHLIPASEA1"/>
</dbReference>
<evidence type="ECO:0000256" key="12">
    <source>
        <dbReference type="ARBA" id="ARBA00023098"/>
    </source>
</evidence>
<evidence type="ECO:0000313" key="16">
    <source>
        <dbReference type="EMBL" id="GAA0234545.1"/>
    </source>
</evidence>
<evidence type="ECO:0000256" key="3">
    <source>
        <dbReference type="ARBA" id="ARBA00010525"/>
    </source>
</evidence>
<feature type="signal peptide" evidence="15">
    <location>
        <begin position="1"/>
        <end position="29"/>
    </location>
</feature>
<evidence type="ECO:0000256" key="5">
    <source>
        <dbReference type="ARBA" id="ARBA00022452"/>
    </source>
</evidence>
<dbReference type="EC" id="3.1.1.32" evidence="15"/>
<evidence type="ECO:0000256" key="9">
    <source>
        <dbReference type="ARBA" id="ARBA00022801"/>
    </source>
</evidence>
<evidence type="ECO:0000256" key="1">
    <source>
        <dbReference type="ARBA" id="ARBA00000111"/>
    </source>
</evidence>
<keyword evidence="11 15" id="KW-0442">Lipid degradation</keyword>
<keyword evidence="13" id="KW-0472">Membrane</keyword>
<comment type="subcellular location">
    <subcellularLocation>
        <location evidence="15">Cell outer membrane</location>
        <topology evidence="15">Multi-pass membrane protein</topology>
    </subcellularLocation>
    <text evidence="15">One of the very few enzymes located there.</text>
</comment>
<evidence type="ECO:0000256" key="7">
    <source>
        <dbReference type="ARBA" id="ARBA00022723"/>
    </source>
</evidence>
<dbReference type="SUPFAM" id="SSF56931">
    <property type="entry name" value="Outer membrane phospholipase A (OMPLA)"/>
    <property type="match status" value="1"/>
</dbReference>
<gene>
    <name evidence="16" type="ORF">GCM10009125_24370</name>
</gene>
<proteinExistence type="inferred from homology"/>
<comment type="catalytic activity">
    <reaction evidence="2 15">
        <text>a 1,2-diacyl-sn-glycero-3-phosphocholine + H2O = a 1-acyl-sn-glycero-3-phosphocholine + a fatty acid + H(+)</text>
        <dbReference type="Rhea" id="RHEA:15801"/>
        <dbReference type="ChEBI" id="CHEBI:15377"/>
        <dbReference type="ChEBI" id="CHEBI:15378"/>
        <dbReference type="ChEBI" id="CHEBI:28868"/>
        <dbReference type="ChEBI" id="CHEBI:57643"/>
        <dbReference type="ChEBI" id="CHEBI:58168"/>
        <dbReference type="EC" id="3.1.1.4"/>
    </reaction>
</comment>
<evidence type="ECO:0000256" key="6">
    <source>
        <dbReference type="ARBA" id="ARBA00022692"/>
    </source>
</evidence>
<evidence type="ECO:0000256" key="2">
    <source>
        <dbReference type="ARBA" id="ARBA00001604"/>
    </source>
</evidence>
<sequence>MPCPSRTGLRHAFFLAIACFCLATGDAHAGLTYRLTTTEASPGGPIALEGLLTNDTGTALSSPVARELTGQWVDAQGRITPAHFQLRTSPDAIDLPANTFTRIAWSGQVPADAHGLLALRLDGAPDTLLALQVDAAGPAGTQVAGTLADAPPIPPSAMALAAAPAPATEPANGLSPFDTFRNAISSYEPVYFVVGNRDGADARFQVSFKYRLFSPRDPAHPDFMDNWYFGYTQTALWDLHSDSIPFVDTTYNPSLFWARDSIWATGDKRWSLGLNTGFEHKSNGKDDDDSRSINDLYVQPEVNYRFDGGSTLSFRPRVKYYVWTDHDMGYRESLGYVDWKLRWAQDDGLILSGLYRQGASGHNATQLEAAWPLKRTFLHMNGHLYVQYFRGYGETLLGYDRKSDPQLRIGIALVP</sequence>
<name>A0ABP3DP99_9BURK</name>
<keyword evidence="7 15" id="KW-0479">Metal-binding</keyword>
<comment type="similarity">
    <text evidence="3 15">Belongs to the phospholipase A1 family.</text>
</comment>
<evidence type="ECO:0000256" key="8">
    <source>
        <dbReference type="ARBA" id="ARBA00022729"/>
    </source>
</evidence>
<dbReference type="Pfam" id="PF02253">
    <property type="entry name" value="PLA1"/>
    <property type="match status" value="1"/>
</dbReference>
<dbReference type="RefSeq" id="WP_325126312.1">
    <property type="nucleotide sequence ID" value="NZ_BAAAFN010000015.1"/>
</dbReference>
<protein>
    <recommendedName>
        <fullName evidence="15">Phospholipase A1</fullName>
        <ecNumber evidence="15">3.1.1.32</ecNumber>
        <ecNumber evidence="15">3.1.1.4</ecNumber>
    </recommendedName>
    <alternativeName>
        <fullName evidence="15">Phosphatidylcholine 1-acylhydrolase</fullName>
    </alternativeName>
</protein>
<dbReference type="Proteomes" id="UP001501176">
    <property type="component" value="Unassembled WGS sequence"/>
</dbReference>
<keyword evidence="12 15" id="KW-0443">Lipid metabolism</keyword>
<evidence type="ECO:0000256" key="4">
    <source>
        <dbReference type="ARBA" id="ARBA00011702"/>
    </source>
</evidence>
<dbReference type="Gene3D" id="2.40.230.10">
    <property type="entry name" value="Phospholipase A1"/>
    <property type="match status" value="1"/>
</dbReference>
<evidence type="ECO:0000313" key="17">
    <source>
        <dbReference type="Proteomes" id="UP001501176"/>
    </source>
</evidence>
<evidence type="ECO:0000256" key="15">
    <source>
        <dbReference type="RuleBase" id="RU366027"/>
    </source>
</evidence>
<comment type="catalytic activity">
    <reaction evidence="1 15">
        <text>a 1,2-diacyl-sn-glycero-3-phosphocholine + H2O = a 2-acyl-sn-glycero-3-phosphocholine + a fatty acid + H(+)</text>
        <dbReference type="Rhea" id="RHEA:18689"/>
        <dbReference type="ChEBI" id="CHEBI:15377"/>
        <dbReference type="ChEBI" id="CHEBI:15378"/>
        <dbReference type="ChEBI" id="CHEBI:28868"/>
        <dbReference type="ChEBI" id="CHEBI:57643"/>
        <dbReference type="ChEBI" id="CHEBI:57875"/>
        <dbReference type="EC" id="3.1.1.32"/>
    </reaction>
</comment>
<evidence type="ECO:0000256" key="11">
    <source>
        <dbReference type="ARBA" id="ARBA00022963"/>
    </source>
</evidence>
<keyword evidence="5" id="KW-1134">Transmembrane beta strand</keyword>
<keyword evidence="9 15" id="KW-0378">Hydrolase</keyword>
<comment type="function">
    <text evidence="15">Hydrolysis of phosphatidylcholine with phospholipase A2 (EC 3.1.1.4) and phospholipase A1 (EC 3.1.1.32) activities.</text>
</comment>
<evidence type="ECO:0000256" key="10">
    <source>
        <dbReference type="ARBA" id="ARBA00022837"/>
    </source>
</evidence>
<comment type="caution">
    <text evidence="16">The sequence shown here is derived from an EMBL/GenBank/DDBJ whole genome shotgun (WGS) entry which is preliminary data.</text>
</comment>
<dbReference type="InterPro" id="IPR036541">
    <property type="entry name" value="PLipase_A1_sf"/>
</dbReference>
<keyword evidence="14 15" id="KW-0998">Cell outer membrane</keyword>
<dbReference type="InterPro" id="IPR003187">
    <property type="entry name" value="PLipase_A1"/>
</dbReference>
<dbReference type="PANTHER" id="PTHR40457">
    <property type="entry name" value="PHOSPHOLIPASE A1"/>
    <property type="match status" value="1"/>
</dbReference>
<comment type="subunit">
    <text evidence="4 15">Homodimer; dimerization is reversible, and the dimeric form is the active one.</text>
</comment>
<keyword evidence="6" id="KW-0812">Transmembrane</keyword>
<evidence type="ECO:0000256" key="13">
    <source>
        <dbReference type="ARBA" id="ARBA00023136"/>
    </source>
</evidence>
<keyword evidence="8 15" id="KW-0732">Signal</keyword>
<reference evidence="17" key="1">
    <citation type="journal article" date="2019" name="Int. J. Syst. Evol. Microbiol.">
        <title>The Global Catalogue of Microorganisms (GCM) 10K type strain sequencing project: providing services to taxonomists for standard genome sequencing and annotation.</title>
        <authorList>
            <consortium name="The Broad Institute Genomics Platform"/>
            <consortium name="The Broad Institute Genome Sequencing Center for Infectious Disease"/>
            <person name="Wu L."/>
            <person name="Ma J."/>
        </authorList>
    </citation>
    <scope>NUCLEOTIDE SEQUENCE [LARGE SCALE GENOMIC DNA]</scope>
    <source>
        <strain evidence="17">JCM 16240</strain>
    </source>
</reference>
<dbReference type="EC" id="3.1.1.4" evidence="15"/>
<comment type="cofactor">
    <cofactor evidence="15">
        <name>Ca(2+)</name>
        <dbReference type="ChEBI" id="CHEBI:29108"/>
    </cofactor>
    <text evidence="15">Binds 1 Ca(2+) ion per monomer. In the dimeric form the Ca(2+) is bound by different amino acids with binding of each Ca(2+) shared with ligands coming from each monomer. The Ca(2+) ion may have a role in catalysis.</text>
</comment>
<feature type="chain" id="PRO_5044949730" description="Phospholipase A1" evidence="15">
    <location>
        <begin position="30"/>
        <end position="415"/>
    </location>
</feature>
<dbReference type="EMBL" id="BAAAFN010000015">
    <property type="protein sequence ID" value="GAA0234545.1"/>
    <property type="molecule type" value="Genomic_DNA"/>
</dbReference>
<accession>A0ABP3DP99</accession>
<keyword evidence="17" id="KW-1185">Reference proteome</keyword>
<organism evidence="16 17">
    <name type="scientific">Castellaniella daejeonensis</name>
    <dbReference type="NCBI Taxonomy" id="659013"/>
    <lineage>
        <taxon>Bacteria</taxon>
        <taxon>Pseudomonadati</taxon>
        <taxon>Pseudomonadota</taxon>
        <taxon>Betaproteobacteria</taxon>
        <taxon>Burkholderiales</taxon>
        <taxon>Alcaligenaceae</taxon>
        <taxon>Castellaniella</taxon>
    </lineage>
</organism>